<reference evidence="8" key="1">
    <citation type="submission" date="2018-05" db="EMBL/GenBank/DDBJ databases">
        <authorList>
            <person name="Lanie J.A."/>
            <person name="Ng W.-L."/>
            <person name="Kazmierczak K.M."/>
            <person name="Andrzejewski T.M."/>
            <person name="Davidsen T.M."/>
            <person name="Wayne K.J."/>
            <person name="Tettelin H."/>
            <person name="Glass J.I."/>
            <person name="Rusch D."/>
            <person name="Podicherti R."/>
            <person name="Tsui H.-C.T."/>
            <person name="Winkler M.E."/>
        </authorList>
    </citation>
    <scope>NUCLEOTIDE SEQUENCE</scope>
</reference>
<protein>
    <recommendedName>
        <fullName evidence="4">inositol-phosphate phosphatase</fullName>
        <ecNumber evidence="4">3.1.3.25</ecNumber>
    </recommendedName>
</protein>
<dbReference type="AlphaFoldDB" id="A0A382H151"/>
<dbReference type="PANTHER" id="PTHR20854:SF4">
    <property type="entry name" value="INOSITOL-1-MONOPHOSPHATASE-RELATED"/>
    <property type="match status" value="1"/>
</dbReference>
<dbReference type="InterPro" id="IPR033942">
    <property type="entry name" value="IMPase"/>
</dbReference>
<evidence type="ECO:0000256" key="3">
    <source>
        <dbReference type="ARBA" id="ARBA00009759"/>
    </source>
</evidence>
<dbReference type="GO" id="GO:0006020">
    <property type="term" value="P:inositol metabolic process"/>
    <property type="evidence" value="ECO:0007669"/>
    <property type="project" value="TreeGrafter"/>
</dbReference>
<name>A0A382H151_9ZZZZ</name>
<dbReference type="CDD" id="cd01639">
    <property type="entry name" value="IMPase"/>
    <property type="match status" value="1"/>
</dbReference>
<dbReference type="EC" id="3.1.3.25" evidence="4"/>
<evidence type="ECO:0000256" key="7">
    <source>
        <dbReference type="ARBA" id="ARBA00022842"/>
    </source>
</evidence>
<evidence type="ECO:0000256" key="6">
    <source>
        <dbReference type="ARBA" id="ARBA00022801"/>
    </source>
</evidence>
<dbReference type="PRINTS" id="PR01959">
    <property type="entry name" value="SBIMPHPHTASE"/>
</dbReference>
<keyword evidence="6" id="KW-0378">Hydrolase</keyword>
<keyword evidence="5" id="KW-0479">Metal-binding</keyword>
<keyword evidence="7" id="KW-0460">Magnesium</keyword>
<dbReference type="Gene3D" id="3.40.190.80">
    <property type="match status" value="1"/>
</dbReference>
<comment type="similarity">
    <text evidence="3">Belongs to the inositol monophosphatase superfamily.</text>
</comment>
<evidence type="ECO:0000256" key="5">
    <source>
        <dbReference type="ARBA" id="ARBA00022723"/>
    </source>
</evidence>
<evidence type="ECO:0000313" key="8">
    <source>
        <dbReference type="EMBL" id="SVB80990.1"/>
    </source>
</evidence>
<dbReference type="PROSITE" id="PS00630">
    <property type="entry name" value="IMP_2"/>
    <property type="match status" value="1"/>
</dbReference>
<accession>A0A382H151</accession>
<organism evidence="8">
    <name type="scientific">marine metagenome</name>
    <dbReference type="NCBI Taxonomy" id="408172"/>
    <lineage>
        <taxon>unclassified sequences</taxon>
        <taxon>metagenomes</taxon>
        <taxon>ecological metagenomes</taxon>
    </lineage>
</organism>
<dbReference type="PANTHER" id="PTHR20854">
    <property type="entry name" value="INOSITOL MONOPHOSPHATASE"/>
    <property type="match status" value="1"/>
</dbReference>
<dbReference type="InterPro" id="IPR022337">
    <property type="entry name" value="Inositol_monophosphatase_SuhB"/>
</dbReference>
<dbReference type="Gene3D" id="3.30.540.10">
    <property type="entry name" value="Fructose-1,6-Bisphosphatase, subunit A, domain 1"/>
    <property type="match status" value="1"/>
</dbReference>
<dbReference type="GO" id="GO:0008934">
    <property type="term" value="F:inositol monophosphate 1-phosphatase activity"/>
    <property type="evidence" value="ECO:0007669"/>
    <property type="project" value="InterPro"/>
</dbReference>
<comment type="cofactor">
    <cofactor evidence="2">
        <name>Mg(2+)</name>
        <dbReference type="ChEBI" id="CHEBI:18420"/>
    </cofactor>
</comment>
<dbReference type="InterPro" id="IPR020583">
    <property type="entry name" value="Inositol_monoP_metal-BS"/>
</dbReference>
<dbReference type="PRINTS" id="PR00377">
    <property type="entry name" value="IMPHPHTASES"/>
</dbReference>
<dbReference type="SUPFAM" id="SSF56655">
    <property type="entry name" value="Carbohydrate phosphatase"/>
    <property type="match status" value="1"/>
</dbReference>
<gene>
    <name evidence="8" type="ORF">METZ01_LOCUS233844</name>
</gene>
<dbReference type="FunFam" id="3.30.540.10:FF:000003">
    <property type="entry name" value="Inositol-1-monophosphatase"/>
    <property type="match status" value="1"/>
</dbReference>
<evidence type="ECO:0000256" key="2">
    <source>
        <dbReference type="ARBA" id="ARBA00001946"/>
    </source>
</evidence>
<dbReference type="GO" id="GO:0046872">
    <property type="term" value="F:metal ion binding"/>
    <property type="evidence" value="ECO:0007669"/>
    <property type="project" value="UniProtKB-KW"/>
</dbReference>
<comment type="catalytic activity">
    <reaction evidence="1">
        <text>a myo-inositol phosphate + H2O = myo-inositol + phosphate</text>
        <dbReference type="Rhea" id="RHEA:24056"/>
        <dbReference type="ChEBI" id="CHEBI:15377"/>
        <dbReference type="ChEBI" id="CHEBI:17268"/>
        <dbReference type="ChEBI" id="CHEBI:43474"/>
        <dbReference type="ChEBI" id="CHEBI:84139"/>
        <dbReference type="EC" id="3.1.3.25"/>
    </reaction>
</comment>
<dbReference type="InterPro" id="IPR000760">
    <property type="entry name" value="Inositol_monophosphatase-like"/>
</dbReference>
<dbReference type="PROSITE" id="PS00629">
    <property type="entry name" value="IMP_1"/>
    <property type="match status" value="1"/>
</dbReference>
<evidence type="ECO:0000256" key="1">
    <source>
        <dbReference type="ARBA" id="ARBA00001033"/>
    </source>
</evidence>
<dbReference type="InterPro" id="IPR020550">
    <property type="entry name" value="Inositol_monophosphatase_CS"/>
</dbReference>
<dbReference type="EMBL" id="UINC01058568">
    <property type="protein sequence ID" value="SVB80990.1"/>
    <property type="molecule type" value="Genomic_DNA"/>
</dbReference>
<evidence type="ECO:0000256" key="4">
    <source>
        <dbReference type="ARBA" id="ARBA00013106"/>
    </source>
</evidence>
<proteinExistence type="inferred from homology"/>
<dbReference type="GO" id="GO:0046854">
    <property type="term" value="P:phosphatidylinositol phosphate biosynthetic process"/>
    <property type="evidence" value="ECO:0007669"/>
    <property type="project" value="InterPro"/>
</dbReference>
<dbReference type="Pfam" id="PF00459">
    <property type="entry name" value="Inositol_P"/>
    <property type="match status" value="1"/>
</dbReference>
<dbReference type="GO" id="GO:0007165">
    <property type="term" value="P:signal transduction"/>
    <property type="evidence" value="ECO:0007669"/>
    <property type="project" value="TreeGrafter"/>
</dbReference>
<sequence>MNVMQQAARKASRRLVRDFGEVENLQVSRKGPSDFVTAADVRTDEMLRDLLLQARPDFGFLTEESKEIVGKDERRRWIIDPIDGTKNFLHGIPMFAISIALEESGEITAGLVYAPIPDEMFWAEKGQGAYLNNRRLRVAARRQIGDAVIGTCIPHSGSSDNPRHPIEILAIADECAGIRDMGSATLDLAYVAAGRFDGFWETGLSPWDIAAGLLLAKEAGAIVSRTDKGSDTLCKCEILAANEAIHSRMLRLIQKARRN</sequence>